<comment type="caution">
    <text evidence="1">The sequence shown here is derived from an EMBL/GenBank/DDBJ whole genome shotgun (WGS) entry which is preliminary data.</text>
</comment>
<name>A0A7C3J1R5_9CREN</name>
<dbReference type="InterPro" id="IPR019271">
    <property type="entry name" value="DUF2284_metal-binding"/>
</dbReference>
<evidence type="ECO:0000313" key="1">
    <source>
        <dbReference type="EMBL" id="HFK19995.1"/>
    </source>
</evidence>
<sequence length="157" mass="17616">MSAEKVVVRNWVRLKCQFGCDDYGRRLTCPPYSPTPEEFRKVLSEYRWVMIMQFGGSPSGNLNEVVAYMNSVHERSVRVEREAFLQGFYAAFALASGPCPNCSPCNIEGCKNPFVARPSMEGCGVDVYSTVRNAGFEINVVRDTSAKPTFYSMLLVE</sequence>
<protein>
    <submittedName>
        <fullName evidence="1">DUF2284 domain-containing protein</fullName>
    </submittedName>
</protein>
<dbReference type="Pfam" id="PF10050">
    <property type="entry name" value="DUF2284"/>
    <property type="match status" value="1"/>
</dbReference>
<proteinExistence type="predicted"/>
<organism evidence="1">
    <name type="scientific">Candidatus Methanomethylicus mesodigestus</name>
    <dbReference type="NCBI Taxonomy" id="1867258"/>
    <lineage>
        <taxon>Archaea</taxon>
        <taxon>Thermoproteota</taxon>
        <taxon>Methanosuratincolia</taxon>
        <taxon>Candidatus Methanomethylicales</taxon>
        <taxon>Candidatus Methanomethylicaceae</taxon>
        <taxon>Candidatus Methanomethylicus</taxon>
    </lineage>
</organism>
<accession>A0A7C3J1R5</accession>
<gene>
    <name evidence="1" type="ORF">ENS19_01795</name>
</gene>
<dbReference type="EMBL" id="DSTX01000002">
    <property type="protein sequence ID" value="HFK19995.1"/>
    <property type="molecule type" value="Genomic_DNA"/>
</dbReference>
<reference evidence="1" key="1">
    <citation type="journal article" date="2020" name="mSystems">
        <title>Genome- and Community-Level Interaction Insights into Carbon Utilization and Element Cycling Functions of Hydrothermarchaeota in Hydrothermal Sediment.</title>
        <authorList>
            <person name="Zhou Z."/>
            <person name="Liu Y."/>
            <person name="Xu W."/>
            <person name="Pan J."/>
            <person name="Luo Z.H."/>
            <person name="Li M."/>
        </authorList>
    </citation>
    <scope>NUCLEOTIDE SEQUENCE [LARGE SCALE GENOMIC DNA]</scope>
    <source>
        <strain evidence="1">SpSt-468</strain>
    </source>
</reference>
<dbReference type="AlphaFoldDB" id="A0A7C3J1R5"/>